<name>A0A418YF75_9GAMM</name>
<feature type="binding site" evidence="7">
    <location>
        <position position="141"/>
    </location>
    <ligand>
        <name>Zn(2+)</name>
        <dbReference type="ChEBI" id="CHEBI:29105"/>
    </ligand>
</feature>
<dbReference type="EMBL" id="QZCH01000010">
    <property type="protein sequence ID" value="RJG47911.1"/>
    <property type="molecule type" value="Genomic_DNA"/>
</dbReference>
<evidence type="ECO:0000256" key="4">
    <source>
        <dbReference type="ARBA" id="ARBA00023015"/>
    </source>
</evidence>
<evidence type="ECO:0000256" key="2">
    <source>
        <dbReference type="ARBA" id="ARBA00022491"/>
    </source>
</evidence>
<dbReference type="GO" id="GO:0008270">
    <property type="term" value="F:zinc ion binding"/>
    <property type="evidence" value="ECO:0007669"/>
    <property type="project" value="TreeGrafter"/>
</dbReference>
<dbReference type="OrthoDB" id="9801127at2"/>
<dbReference type="GO" id="GO:0003700">
    <property type="term" value="F:DNA-binding transcription factor activity"/>
    <property type="evidence" value="ECO:0007669"/>
    <property type="project" value="UniProtKB-UniRule"/>
</dbReference>
<dbReference type="CDD" id="cd07153">
    <property type="entry name" value="Fur_like"/>
    <property type="match status" value="1"/>
</dbReference>
<feature type="binding site" evidence="7">
    <location>
        <position position="138"/>
    </location>
    <ligand>
        <name>Zn(2+)</name>
        <dbReference type="ChEBI" id="CHEBI:29105"/>
    </ligand>
</feature>
<dbReference type="AlphaFoldDB" id="A0A418YF75"/>
<dbReference type="Pfam" id="PF01475">
    <property type="entry name" value="FUR"/>
    <property type="match status" value="1"/>
</dbReference>
<dbReference type="GO" id="GO:0000976">
    <property type="term" value="F:transcription cis-regulatory region binding"/>
    <property type="evidence" value="ECO:0007669"/>
    <property type="project" value="TreeGrafter"/>
</dbReference>
<keyword evidence="8" id="KW-0963">Cytoplasm</keyword>
<keyword evidence="6 8" id="KW-0804">Transcription</keyword>
<gene>
    <name evidence="8" type="primary">fur</name>
    <name evidence="9" type="ORF">D1Z90_09360</name>
</gene>
<feature type="binding site" evidence="7">
    <location>
        <position position="98"/>
    </location>
    <ligand>
        <name>Zn(2+)</name>
        <dbReference type="ChEBI" id="CHEBI:29105"/>
    </ligand>
</feature>
<dbReference type="Gene3D" id="3.30.1490.190">
    <property type="match status" value="1"/>
</dbReference>
<dbReference type="GO" id="GO:1900376">
    <property type="term" value="P:regulation of secondary metabolite biosynthetic process"/>
    <property type="evidence" value="ECO:0007669"/>
    <property type="project" value="TreeGrafter"/>
</dbReference>
<organism evidence="9 10">
    <name type="scientific">Motilimonas pumila</name>
    <dbReference type="NCBI Taxonomy" id="2303987"/>
    <lineage>
        <taxon>Bacteria</taxon>
        <taxon>Pseudomonadati</taxon>
        <taxon>Pseudomonadota</taxon>
        <taxon>Gammaproteobacteria</taxon>
        <taxon>Alteromonadales</taxon>
        <taxon>Alteromonadales genera incertae sedis</taxon>
        <taxon>Motilimonas</taxon>
    </lineage>
</organism>
<evidence type="ECO:0000256" key="6">
    <source>
        <dbReference type="ARBA" id="ARBA00023163"/>
    </source>
</evidence>
<sequence>MNEQLFQKATELCQQRQIRFTPIRQKVFLLMLASPGAISAYDLLEQLQQTEKSAKPPTIYRALDFLLEQGFIHRIESDNTFILCPHFDSHHAMQLLICDHCGTVIELHNEAIDKTFNDTALSHGFLVNNKTIEAHGTCKDCQ</sequence>
<protein>
    <recommendedName>
        <fullName evidence="8">Ferric uptake regulation protein</fullName>
    </recommendedName>
</protein>
<comment type="subunit">
    <text evidence="8">Homodimer.</text>
</comment>
<keyword evidence="5 8" id="KW-0238">DNA-binding</keyword>
<comment type="subcellular location">
    <subcellularLocation>
        <location evidence="8">Cytoplasm</location>
    </subcellularLocation>
</comment>
<evidence type="ECO:0000256" key="3">
    <source>
        <dbReference type="ARBA" id="ARBA00022833"/>
    </source>
</evidence>
<evidence type="ECO:0000256" key="1">
    <source>
        <dbReference type="ARBA" id="ARBA00007957"/>
    </source>
</evidence>
<dbReference type="InterPro" id="IPR043135">
    <property type="entry name" value="Fur_C"/>
</dbReference>
<evidence type="ECO:0000256" key="5">
    <source>
        <dbReference type="ARBA" id="ARBA00023125"/>
    </source>
</evidence>
<dbReference type="InterPro" id="IPR036390">
    <property type="entry name" value="WH_DNA-bd_sf"/>
</dbReference>
<keyword evidence="7 8" id="KW-0479">Metal-binding</keyword>
<comment type="similarity">
    <text evidence="1 8">Belongs to the Fur family.</text>
</comment>
<keyword evidence="3 7" id="KW-0862">Zinc</keyword>
<reference evidence="9 10" key="2">
    <citation type="submission" date="2019-01" db="EMBL/GenBank/DDBJ databases">
        <title>Motilimonas pumilus sp. nov., isolated from the gut of sea cucumber (Apostichopus japonicus).</title>
        <authorList>
            <person name="Wang F.-Q."/>
            <person name="Ren L.-H."/>
            <person name="Lin Y.-W."/>
            <person name="Sun G.-H."/>
            <person name="Du Z.-J."/>
            <person name="Zhao J.-X."/>
            <person name="Liu X.-J."/>
            <person name="Liu L.-J."/>
        </authorList>
    </citation>
    <scope>NUCLEOTIDE SEQUENCE [LARGE SCALE GENOMIC DNA]</scope>
    <source>
        <strain evidence="9 10">PLHSC7-2</strain>
    </source>
</reference>
<dbReference type="InterPro" id="IPR036388">
    <property type="entry name" value="WH-like_DNA-bd_sf"/>
</dbReference>
<proteinExistence type="inferred from homology"/>
<keyword evidence="10" id="KW-1185">Reference proteome</keyword>
<evidence type="ECO:0000313" key="10">
    <source>
        <dbReference type="Proteomes" id="UP000283255"/>
    </source>
</evidence>
<dbReference type="GO" id="GO:0005829">
    <property type="term" value="C:cytosol"/>
    <property type="evidence" value="ECO:0007669"/>
    <property type="project" value="TreeGrafter"/>
</dbReference>
<keyword evidence="4 8" id="KW-0805">Transcription regulation</keyword>
<accession>A0A418YF75</accession>
<dbReference type="Gene3D" id="1.10.10.10">
    <property type="entry name" value="Winged helix-like DNA-binding domain superfamily/Winged helix DNA-binding domain"/>
    <property type="match status" value="1"/>
</dbReference>
<evidence type="ECO:0000313" key="9">
    <source>
        <dbReference type="EMBL" id="RJG47911.1"/>
    </source>
</evidence>
<dbReference type="SUPFAM" id="SSF46785">
    <property type="entry name" value="Winged helix' DNA-binding domain"/>
    <property type="match status" value="1"/>
</dbReference>
<evidence type="ECO:0000256" key="8">
    <source>
        <dbReference type="RuleBase" id="RU364037"/>
    </source>
</evidence>
<evidence type="ECO:0000256" key="7">
    <source>
        <dbReference type="PIRSR" id="PIRSR602481-1"/>
    </source>
</evidence>
<dbReference type="InterPro" id="IPR002481">
    <property type="entry name" value="FUR"/>
</dbReference>
<dbReference type="Proteomes" id="UP000283255">
    <property type="component" value="Unassembled WGS sequence"/>
</dbReference>
<feature type="binding site" evidence="7">
    <location>
        <position position="101"/>
    </location>
    <ligand>
        <name>Zn(2+)</name>
        <dbReference type="ChEBI" id="CHEBI:29105"/>
    </ligand>
</feature>
<dbReference type="RefSeq" id="WP_119910494.1">
    <property type="nucleotide sequence ID" value="NZ_QZCH01000010.1"/>
</dbReference>
<reference evidence="9 10" key="1">
    <citation type="submission" date="2018-09" db="EMBL/GenBank/DDBJ databases">
        <authorList>
            <person name="Wang F."/>
        </authorList>
    </citation>
    <scope>NUCLEOTIDE SEQUENCE [LARGE SCALE GENOMIC DNA]</scope>
    <source>
        <strain evidence="9 10">PLHSC7-2</strain>
    </source>
</reference>
<keyword evidence="8" id="KW-0408">Iron</keyword>
<dbReference type="PANTHER" id="PTHR33202:SF6">
    <property type="entry name" value="ZINC UPTAKE REGULATION PROTEIN"/>
    <property type="match status" value="1"/>
</dbReference>
<dbReference type="PANTHER" id="PTHR33202">
    <property type="entry name" value="ZINC UPTAKE REGULATION PROTEIN"/>
    <property type="match status" value="1"/>
</dbReference>
<comment type="caution">
    <text evidence="9">The sequence shown here is derived from an EMBL/GenBank/DDBJ whole genome shotgun (WGS) entry which is preliminary data.</text>
</comment>
<keyword evidence="2 8" id="KW-0678">Repressor</keyword>
<dbReference type="GO" id="GO:0045892">
    <property type="term" value="P:negative regulation of DNA-templated transcription"/>
    <property type="evidence" value="ECO:0007669"/>
    <property type="project" value="TreeGrafter"/>
</dbReference>
<dbReference type="NCBIfam" id="NF008646">
    <property type="entry name" value="PRK11639.1"/>
    <property type="match status" value="1"/>
</dbReference>
<comment type="cofactor">
    <cofactor evidence="7">
        <name>Zn(2+)</name>
        <dbReference type="ChEBI" id="CHEBI:29105"/>
    </cofactor>
    <text evidence="7">Binds 1 zinc ion per subunit.</text>
</comment>